<organism evidence="9 10">
    <name type="scientific">Teichococcus deserti</name>
    <dbReference type="NCBI Taxonomy" id="1817963"/>
    <lineage>
        <taxon>Bacteria</taxon>
        <taxon>Pseudomonadati</taxon>
        <taxon>Pseudomonadota</taxon>
        <taxon>Alphaproteobacteria</taxon>
        <taxon>Acetobacterales</taxon>
        <taxon>Roseomonadaceae</taxon>
        <taxon>Roseomonas</taxon>
    </lineage>
</organism>
<gene>
    <name evidence="9" type="ORF">BKE38_17220</name>
</gene>
<keyword evidence="10" id="KW-1185">Reference proteome</keyword>
<feature type="domain" description="Methylated-DNA-[protein]-cysteine S-methyltransferase DNA binding" evidence="7">
    <location>
        <begin position="85"/>
        <end position="167"/>
    </location>
</feature>
<dbReference type="Pfam" id="PF01035">
    <property type="entry name" value="DNA_binding_1"/>
    <property type="match status" value="1"/>
</dbReference>
<dbReference type="RefSeq" id="WP_076958556.1">
    <property type="nucleotide sequence ID" value="NZ_MLCO01000178.1"/>
</dbReference>
<dbReference type="Gene3D" id="3.30.160.70">
    <property type="entry name" value="Methylated DNA-protein cysteine methyltransferase domain"/>
    <property type="match status" value="1"/>
</dbReference>
<evidence type="ECO:0000256" key="2">
    <source>
        <dbReference type="ARBA" id="ARBA00022603"/>
    </source>
</evidence>
<dbReference type="GO" id="GO:0003908">
    <property type="term" value="F:methylated-DNA-[protein]-cysteine S-methyltransferase activity"/>
    <property type="evidence" value="ECO:0007669"/>
    <property type="project" value="UniProtKB-EC"/>
</dbReference>
<evidence type="ECO:0000256" key="1">
    <source>
        <dbReference type="ARBA" id="ARBA00001286"/>
    </source>
</evidence>
<dbReference type="GO" id="GO:0032259">
    <property type="term" value="P:methylation"/>
    <property type="evidence" value="ECO:0007669"/>
    <property type="project" value="UniProtKB-KW"/>
</dbReference>
<dbReference type="InterPro" id="IPR036388">
    <property type="entry name" value="WH-like_DNA-bd_sf"/>
</dbReference>
<dbReference type="InterPro" id="IPR014048">
    <property type="entry name" value="MethylDNA_cys_MeTrfase_DNA-bd"/>
</dbReference>
<evidence type="ECO:0000313" key="9">
    <source>
        <dbReference type="EMBL" id="ONG50882.1"/>
    </source>
</evidence>
<evidence type="ECO:0000313" key="10">
    <source>
        <dbReference type="Proteomes" id="UP000188879"/>
    </source>
</evidence>
<evidence type="ECO:0000259" key="8">
    <source>
        <dbReference type="Pfam" id="PF02870"/>
    </source>
</evidence>
<reference evidence="9 10" key="1">
    <citation type="submission" date="2016-10" db="EMBL/GenBank/DDBJ databases">
        <title>Draft Genome sequence of Roseomonas sp. strain M3.</title>
        <authorList>
            <person name="Subhash Y."/>
            <person name="Lee S."/>
        </authorList>
    </citation>
    <scope>NUCLEOTIDE SEQUENCE [LARGE SCALE GENOMIC DNA]</scope>
    <source>
        <strain evidence="9 10">M3</strain>
    </source>
</reference>
<evidence type="ECO:0000259" key="7">
    <source>
        <dbReference type="Pfam" id="PF01035"/>
    </source>
</evidence>
<dbReference type="InterPro" id="IPR036217">
    <property type="entry name" value="MethylDNA_cys_MeTrfase_DNAb"/>
</dbReference>
<dbReference type="Gene3D" id="1.10.10.10">
    <property type="entry name" value="Winged helix-like DNA-binding domain superfamily/Winged helix DNA-binding domain"/>
    <property type="match status" value="1"/>
</dbReference>
<dbReference type="SUPFAM" id="SSF46767">
    <property type="entry name" value="Methylated DNA-protein cysteine methyltransferase, C-terminal domain"/>
    <property type="match status" value="1"/>
</dbReference>
<keyword evidence="2 9" id="KW-0489">Methyltransferase</keyword>
<evidence type="ECO:0000256" key="5">
    <source>
        <dbReference type="ARBA" id="ARBA00023204"/>
    </source>
</evidence>
<dbReference type="InterPro" id="IPR001497">
    <property type="entry name" value="MethylDNA_cys_MeTrfase_AS"/>
</dbReference>
<keyword evidence="3 9" id="KW-0808">Transferase</keyword>
<dbReference type="GO" id="GO:0006281">
    <property type="term" value="P:DNA repair"/>
    <property type="evidence" value="ECO:0007669"/>
    <property type="project" value="UniProtKB-KW"/>
</dbReference>
<dbReference type="NCBIfam" id="TIGR00589">
    <property type="entry name" value="ogt"/>
    <property type="match status" value="1"/>
</dbReference>
<dbReference type="SUPFAM" id="SSF53155">
    <property type="entry name" value="Methylated DNA-protein cysteine methyltransferase domain"/>
    <property type="match status" value="1"/>
</dbReference>
<dbReference type="PANTHER" id="PTHR10815">
    <property type="entry name" value="METHYLATED-DNA--PROTEIN-CYSTEINE METHYLTRANSFERASE"/>
    <property type="match status" value="1"/>
</dbReference>
<name>A0A1V2GZH8_9PROT</name>
<accession>A0A1V2GZH8</accession>
<dbReference type="Pfam" id="PF02870">
    <property type="entry name" value="Methyltransf_1N"/>
    <property type="match status" value="1"/>
</dbReference>
<dbReference type="AlphaFoldDB" id="A0A1V2GZH8"/>
<protein>
    <submittedName>
        <fullName evidence="9">Cysteine methyltransferase</fullName>
    </submittedName>
</protein>
<keyword evidence="4" id="KW-0227">DNA damage</keyword>
<dbReference type="CDD" id="cd06445">
    <property type="entry name" value="ATase"/>
    <property type="match status" value="1"/>
</dbReference>
<dbReference type="InterPro" id="IPR036631">
    <property type="entry name" value="MGMT_N_sf"/>
</dbReference>
<dbReference type="InterPro" id="IPR008332">
    <property type="entry name" value="MethylG_MeTrfase_N"/>
</dbReference>
<evidence type="ECO:0000256" key="4">
    <source>
        <dbReference type="ARBA" id="ARBA00022763"/>
    </source>
</evidence>
<evidence type="ECO:0000256" key="3">
    <source>
        <dbReference type="ARBA" id="ARBA00022679"/>
    </source>
</evidence>
<proteinExistence type="predicted"/>
<comment type="catalytic activity">
    <reaction evidence="6">
        <text>a 6-O-methyl-2'-deoxyguanosine in DNA + L-cysteinyl-[protein] = S-methyl-L-cysteinyl-[protein] + a 2'-deoxyguanosine in DNA</text>
        <dbReference type="Rhea" id="RHEA:24000"/>
        <dbReference type="Rhea" id="RHEA-COMP:10131"/>
        <dbReference type="Rhea" id="RHEA-COMP:10132"/>
        <dbReference type="Rhea" id="RHEA-COMP:11367"/>
        <dbReference type="Rhea" id="RHEA-COMP:11368"/>
        <dbReference type="ChEBI" id="CHEBI:29950"/>
        <dbReference type="ChEBI" id="CHEBI:82612"/>
        <dbReference type="ChEBI" id="CHEBI:85445"/>
        <dbReference type="ChEBI" id="CHEBI:85448"/>
        <dbReference type="EC" id="2.1.1.63"/>
    </reaction>
</comment>
<dbReference type="EMBL" id="MLCO01000178">
    <property type="protein sequence ID" value="ONG50882.1"/>
    <property type="molecule type" value="Genomic_DNA"/>
</dbReference>
<dbReference type="PANTHER" id="PTHR10815:SF5">
    <property type="entry name" value="METHYLATED-DNA--PROTEIN-CYSTEINE METHYLTRANSFERASE"/>
    <property type="match status" value="1"/>
</dbReference>
<dbReference type="OrthoDB" id="9802228at2"/>
<dbReference type="PROSITE" id="PS00374">
    <property type="entry name" value="MGMT"/>
    <property type="match status" value="1"/>
</dbReference>
<comment type="catalytic activity">
    <reaction evidence="1">
        <text>a 4-O-methyl-thymidine in DNA + L-cysteinyl-[protein] = a thymidine in DNA + S-methyl-L-cysteinyl-[protein]</text>
        <dbReference type="Rhea" id="RHEA:53428"/>
        <dbReference type="Rhea" id="RHEA-COMP:10131"/>
        <dbReference type="Rhea" id="RHEA-COMP:10132"/>
        <dbReference type="Rhea" id="RHEA-COMP:13555"/>
        <dbReference type="Rhea" id="RHEA-COMP:13556"/>
        <dbReference type="ChEBI" id="CHEBI:29950"/>
        <dbReference type="ChEBI" id="CHEBI:82612"/>
        <dbReference type="ChEBI" id="CHEBI:137386"/>
        <dbReference type="ChEBI" id="CHEBI:137387"/>
        <dbReference type="EC" id="2.1.1.63"/>
    </reaction>
</comment>
<evidence type="ECO:0000256" key="6">
    <source>
        <dbReference type="ARBA" id="ARBA00049348"/>
    </source>
</evidence>
<keyword evidence="5" id="KW-0234">DNA repair</keyword>
<feature type="domain" description="Methylguanine DNA methyltransferase ribonuclease-like" evidence="8">
    <location>
        <begin position="1"/>
        <end position="78"/>
    </location>
</feature>
<sequence length="178" mass="18618">MRHTVFDTAAGPCGLAWTSSGLARFQLPADDAASTEAALTRHIASTRAAPPPAVEALIEAVRRYFTGAPETFEDIPLDTDVPDETQRKIYAATRALPWGTTTTYGGLATQLGLGREAARDIGVAMSRNPVPLIVPCHRVLAAGGALGGFSAPGGAVTKRLMLKLEGVPLPPEQGSFLL</sequence>
<comment type="caution">
    <text evidence="9">The sequence shown here is derived from an EMBL/GenBank/DDBJ whole genome shotgun (WGS) entry which is preliminary data.</text>
</comment>
<dbReference type="Proteomes" id="UP000188879">
    <property type="component" value="Unassembled WGS sequence"/>
</dbReference>